<dbReference type="InterPro" id="IPR001279">
    <property type="entry name" value="Metallo-B-lactamas"/>
</dbReference>
<protein>
    <submittedName>
        <fullName evidence="2">Competence-like protein</fullName>
    </submittedName>
</protein>
<dbReference type="SUPFAM" id="SSF74853">
    <property type="entry name" value="Lamin A/C globular tail domain"/>
    <property type="match status" value="1"/>
</dbReference>
<proteinExistence type="predicted"/>
<dbReference type="SMART" id="SM00849">
    <property type="entry name" value="Lactamase_B"/>
    <property type="match status" value="1"/>
</dbReference>
<dbReference type="RefSeq" id="WP_052721881.1">
    <property type="nucleotide sequence ID" value="NZ_CP009501.1"/>
</dbReference>
<evidence type="ECO:0000259" key="1">
    <source>
        <dbReference type="PROSITE" id="PS51841"/>
    </source>
</evidence>
<dbReference type="Pfam" id="PF00753">
    <property type="entry name" value="Lactamase_B"/>
    <property type="match status" value="1"/>
</dbReference>
<dbReference type="InterPro" id="IPR036415">
    <property type="entry name" value="Lamin_tail_dom_sf"/>
</dbReference>
<dbReference type="STRING" id="523844.MSTHT_2052"/>
<dbReference type="InterPro" id="IPR052159">
    <property type="entry name" value="Competence_DNA_uptake"/>
</dbReference>
<evidence type="ECO:0000313" key="2">
    <source>
        <dbReference type="EMBL" id="AKB13810.1"/>
    </source>
</evidence>
<dbReference type="CDD" id="cd07731">
    <property type="entry name" value="ComA-like_MBL-fold"/>
    <property type="match status" value="1"/>
</dbReference>
<dbReference type="Proteomes" id="UP000066529">
    <property type="component" value="Chromosome"/>
</dbReference>
<feature type="domain" description="LTD" evidence="1">
    <location>
        <begin position="319"/>
        <end position="434"/>
    </location>
</feature>
<dbReference type="OrthoDB" id="3327at2157"/>
<dbReference type="InterPro" id="IPR001322">
    <property type="entry name" value="Lamin_tail_dom"/>
</dbReference>
<dbReference type="Gene3D" id="2.60.40.1260">
    <property type="entry name" value="Lamin Tail domain"/>
    <property type="match status" value="1"/>
</dbReference>
<sequence>MRFSQLTAAIFVLTLVLIAAGCADSEETPLEAVSEQAHPSTVTAQNTVTVSGQNLTVHFLDVSQGDSILLEFGGKSMLVDSGERDQGKVVTAYLQNQGISTLNYVVATHPHSDHIGGMEDILNNFQVEYFIDCGYPHTSKTYENMLITIDKKNIPFEVVQAGHKIDFDPAVDIEVLNPASAYSDELNENSVVLKVTYGETSFLLMGDAGLESEENIMEAGYDVDSDILKVGHHASRSGSGKTFISAVSPEVSIIEVGAGNDYGHPHAEVLDRLQKVSTVYRTDLDGTIVITTDGSTYTVTTEKIRNTSSRNEAYASTDSTAEVQSGEYVDSSSTESTVYVSGLNLQDEWVQISNTGVSPVSLNGWKIEDEGSKHTYTFQSYTLNAGTTVTVFTGKGTNSATELYWQLDNPVWNNDGDTAYLYDDSGKLVSKQES</sequence>
<reference evidence="2 3" key="1">
    <citation type="submission" date="2014-07" db="EMBL/GenBank/DDBJ databases">
        <title>Methanogenic archaea and the global carbon cycle.</title>
        <authorList>
            <person name="Henriksen J.R."/>
            <person name="Luke J."/>
            <person name="Reinhart S."/>
            <person name="Benedict M.N."/>
            <person name="Youngblut N.D."/>
            <person name="Metcalf M.E."/>
            <person name="Whitaker R.J."/>
            <person name="Metcalf W.W."/>
        </authorList>
    </citation>
    <scope>NUCLEOTIDE SEQUENCE [LARGE SCALE GENOMIC DNA]</scope>
    <source>
        <strain evidence="3">ATCC 43570 / DSM 1825 / OCM 12 / VKM B-1830 / TM-1</strain>
    </source>
</reference>
<dbReference type="InterPro" id="IPR036866">
    <property type="entry name" value="RibonucZ/Hydroxyglut_hydro"/>
</dbReference>
<dbReference type="PANTHER" id="PTHR30619:SF7">
    <property type="entry name" value="BETA-LACTAMASE DOMAIN PROTEIN"/>
    <property type="match status" value="1"/>
</dbReference>
<dbReference type="PATRIC" id="fig|523844.20.peg.2532"/>
<dbReference type="PANTHER" id="PTHR30619">
    <property type="entry name" value="DNA INTERNALIZATION/COMPETENCE PROTEIN COMEC/REC2"/>
    <property type="match status" value="1"/>
</dbReference>
<dbReference type="InterPro" id="IPR035681">
    <property type="entry name" value="ComA-like_MBL"/>
</dbReference>
<dbReference type="AlphaFoldDB" id="A0A0E3KZ79"/>
<dbReference type="Pfam" id="PF00932">
    <property type="entry name" value="LTD"/>
    <property type="match status" value="1"/>
</dbReference>
<evidence type="ECO:0000313" key="3">
    <source>
        <dbReference type="Proteomes" id="UP000066529"/>
    </source>
</evidence>
<dbReference type="PROSITE" id="PS51841">
    <property type="entry name" value="LTD"/>
    <property type="match status" value="1"/>
</dbReference>
<dbReference type="EMBL" id="CP009501">
    <property type="protein sequence ID" value="AKB13810.1"/>
    <property type="molecule type" value="Genomic_DNA"/>
</dbReference>
<dbReference type="SUPFAM" id="SSF56281">
    <property type="entry name" value="Metallo-hydrolase/oxidoreductase"/>
    <property type="match status" value="1"/>
</dbReference>
<dbReference type="PROSITE" id="PS51257">
    <property type="entry name" value="PROKAR_LIPOPROTEIN"/>
    <property type="match status" value="1"/>
</dbReference>
<accession>A0A0E3KZ79</accession>
<dbReference type="KEGG" id="mthr:MSTHT_2052"/>
<dbReference type="HOGENOM" id="CLU_010363_0_1_2"/>
<dbReference type="Gene3D" id="3.60.15.10">
    <property type="entry name" value="Ribonuclease Z/Hydroxyacylglutathione hydrolase-like"/>
    <property type="match status" value="1"/>
</dbReference>
<dbReference type="GeneID" id="41602564"/>
<gene>
    <name evidence="2" type="ORF">MSTHT_2052</name>
</gene>
<organism evidence="2 3">
    <name type="scientific">Methanosarcina thermophila (strain ATCC 43570 / DSM 1825 / OCM 12 / VKM B-1830 / TM-1)</name>
    <dbReference type="NCBI Taxonomy" id="523844"/>
    <lineage>
        <taxon>Archaea</taxon>
        <taxon>Methanobacteriati</taxon>
        <taxon>Methanobacteriota</taxon>
        <taxon>Stenosarchaea group</taxon>
        <taxon>Methanomicrobia</taxon>
        <taxon>Methanosarcinales</taxon>
        <taxon>Methanosarcinaceae</taxon>
        <taxon>Methanosarcina</taxon>
    </lineage>
</organism>
<name>A0A0E3KZ79_METTT</name>